<feature type="binding site" evidence="13">
    <location>
        <position position="606"/>
    </location>
    <ligand>
        <name>Ca(2+)</name>
        <dbReference type="ChEBI" id="CHEBI:29108"/>
        <label>5</label>
    </ligand>
</feature>
<feature type="domain" description="Peptidase metallopeptidase" evidence="18">
    <location>
        <begin position="114"/>
        <end position="271"/>
    </location>
</feature>
<feature type="binding site" evidence="13">
    <location>
        <position position="203"/>
    </location>
    <ligand>
        <name>Zn(2+)</name>
        <dbReference type="ChEBI" id="CHEBI:29105"/>
        <label>1</label>
    </ligand>
</feature>
<evidence type="ECO:0000256" key="7">
    <source>
        <dbReference type="ARBA" id="ARBA00022833"/>
    </source>
</evidence>
<dbReference type="InterPro" id="IPR036375">
    <property type="entry name" value="Hemopexin-like_dom_sf"/>
</dbReference>
<feature type="repeat" description="Hemopexin" evidence="15">
    <location>
        <begin position="600"/>
        <end position="649"/>
    </location>
</feature>
<feature type="binding site" evidence="13">
    <location>
        <position position="192"/>
    </location>
    <ligand>
        <name>Zn(2+)</name>
        <dbReference type="ChEBI" id="CHEBI:29105"/>
        <label>1</label>
    </ligand>
</feature>
<evidence type="ECO:0000256" key="5">
    <source>
        <dbReference type="ARBA" id="ARBA00022737"/>
    </source>
</evidence>
<keyword evidence="2" id="KW-0645">Protease</keyword>
<feature type="region of interest" description="Disordered" evidence="16">
    <location>
        <begin position="448"/>
        <end position="469"/>
    </location>
</feature>
<evidence type="ECO:0000256" key="14">
    <source>
        <dbReference type="PIRSR" id="PIRSR621190-4"/>
    </source>
</evidence>
<feature type="repeat" description="Hemopexin" evidence="15">
    <location>
        <begin position="501"/>
        <end position="551"/>
    </location>
</feature>
<feature type="binding site" evidence="13">
    <location>
        <position position="179"/>
    </location>
    <ligand>
        <name>Zn(2+)</name>
        <dbReference type="ChEBI" id="CHEBI:29105"/>
        <label>1</label>
    </ligand>
</feature>
<dbReference type="PROSITE" id="PS51642">
    <property type="entry name" value="HEMOPEXIN_2"/>
    <property type="match status" value="3"/>
</dbReference>
<feature type="binding site" evidence="13">
    <location>
        <position position="184"/>
    </location>
    <ligand>
        <name>Ca(2+)</name>
        <dbReference type="ChEBI" id="CHEBI:29108"/>
        <label>3</label>
    </ligand>
</feature>
<evidence type="ECO:0000256" key="2">
    <source>
        <dbReference type="ARBA" id="ARBA00022670"/>
    </source>
</evidence>
<dbReference type="CDD" id="cd00094">
    <property type="entry name" value="HX"/>
    <property type="match status" value="1"/>
</dbReference>
<feature type="binding site" evidence="13">
    <location>
        <position position="185"/>
    </location>
    <ligand>
        <name>Ca(2+)</name>
        <dbReference type="ChEBI" id="CHEBI:29108"/>
        <label>3</label>
    </ligand>
</feature>
<comment type="caution">
    <text evidence="19">The sequence shown here is derived from an EMBL/GenBank/DDBJ whole genome shotgun (WGS) entry which is preliminary data.</text>
</comment>
<feature type="binding site" evidence="13">
    <location>
        <position position="244"/>
    </location>
    <ligand>
        <name>Zn(2+)</name>
        <dbReference type="ChEBI" id="CHEBI:29105"/>
        <label>2</label>
        <note>catalytic</note>
    </ligand>
</feature>
<evidence type="ECO:0000313" key="20">
    <source>
        <dbReference type="Proteomes" id="UP000192578"/>
    </source>
</evidence>
<keyword evidence="5" id="KW-0677">Repeat</keyword>
<dbReference type="Pfam" id="PF00045">
    <property type="entry name" value="Hemopexin"/>
    <property type="match status" value="2"/>
</dbReference>
<feature type="binding site" evidence="13">
    <location>
        <position position="556"/>
    </location>
    <ligand>
        <name>Ca(2+)</name>
        <dbReference type="ChEBI" id="CHEBI:29108"/>
        <label>4</label>
    </ligand>
</feature>
<dbReference type="GO" id="GO:0030574">
    <property type="term" value="P:collagen catabolic process"/>
    <property type="evidence" value="ECO:0007669"/>
    <property type="project" value="TreeGrafter"/>
</dbReference>
<sequence>MNIGTFLLLQWITISEWLCCDHGGRRGFTEGASLSLALRYLQKFGYLDHDTQGGLAAQLHRDDFIGAIRTFQGFSGLQVTGKMDATTVKRMKLPRCGNPDPVHRDPRSRAFILQGSKWDKLDLTFKIGQYSRTLSRKAVDEIIGKAFSYWSKPSGLTFTQVDSGAADIVILFARGEHGDLSPFDGPQGVLAHAFFPDFGGDTHFDDSERWTQSARNGVNLLQVAVHELGHALGLDHSDVAAAVMAPFYDGFNPKFELHTDDIAGIRRLYPLREGTTGATESSVNFEVEEVNSEPLTTTPMAPSTRPFPTRPPFRTRYSSSRSTASSHTIPPETTPSTSTTELPFPTMNPETTTTTTATTTTDPPTRRRATTPLFYNVNEAETLEETEEPTKNPFPPILTSELPTTTPISTTTKRKSPRTTSTVTRTSTSLVNKTEVFIFTKASPEGASPEEVSEAATATTSTVKPTKIRPTTPVTTVTTVTMVGHPQTDTTNRTARVADYPDLCDPKFVIDAVTTCEGIGYLFSGDYYWMMSAMGEVLLPGRPISAEWGGLPGNLDAALTPSWAGGRTYFLKGSWYWRVTDRKIDTGYPKLIRASWGGVPDEIDAAFQWGKNSRTYFAKGKQLWSFDRTKMPPVRGPRPVPVDRGFPQQIDAGFRSSNGRTYLFSKDKYYAMSTWSFLISRYYPQPTGPRWFGCGALLEQPTDHMALDPAIHRDVDFGLDIPGNRTFSSSSMSALHLSLYPMP</sequence>
<keyword evidence="11" id="KW-1015">Disulfide bond</keyword>
<organism evidence="19 20">
    <name type="scientific">Hypsibius exemplaris</name>
    <name type="common">Freshwater tardigrade</name>
    <dbReference type="NCBI Taxonomy" id="2072580"/>
    <lineage>
        <taxon>Eukaryota</taxon>
        <taxon>Metazoa</taxon>
        <taxon>Ecdysozoa</taxon>
        <taxon>Tardigrada</taxon>
        <taxon>Eutardigrada</taxon>
        <taxon>Parachela</taxon>
        <taxon>Hypsibioidea</taxon>
        <taxon>Hypsibiidae</taxon>
        <taxon>Hypsibius</taxon>
    </lineage>
</organism>
<feature type="active site" evidence="12">
    <location>
        <position position="227"/>
    </location>
</feature>
<dbReference type="InterPro" id="IPR033739">
    <property type="entry name" value="M10A_MMP"/>
</dbReference>
<feature type="binding site" evidence="13">
    <location>
        <position position="226"/>
    </location>
    <ligand>
        <name>Zn(2+)</name>
        <dbReference type="ChEBI" id="CHEBI:29105"/>
        <label>2</label>
        <note>catalytic</note>
    </ligand>
</feature>
<evidence type="ECO:0000256" key="1">
    <source>
        <dbReference type="ARBA" id="ARBA00010370"/>
    </source>
</evidence>
<evidence type="ECO:0000256" key="12">
    <source>
        <dbReference type="PIRSR" id="PIRSR621190-1"/>
    </source>
</evidence>
<dbReference type="InterPro" id="IPR036365">
    <property type="entry name" value="PGBD-like_sf"/>
</dbReference>
<feature type="binding site" evidence="13">
    <location>
        <position position="201"/>
    </location>
    <ligand>
        <name>Ca(2+)</name>
        <dbReference type="ChEBI" id="CHEBI:29108"/>
        <label>2</label>
    </ligand>
</feature>
<dbReference type="CDD" id="cd04278">
    <property type="entry name" value="ZnMc_MMP"/>
    <property type="match status" value="1"/>
</dbReference>
<protein>
    <submittedName>
        <fullName evidence="19">Interstitial collagenase</fullName>
    </submittedName>
</protein>
<feature type="repeat" description="Hemopexin" evidence="15">
    <location>
        <begin position="552"/>
        <end position="599"/>
    </location>
</feature>
<feature type="compositionally biased region" description="Low complexity" evidence="16">
    <location>
        <begin position="302"/>
        <end position="363"/>
    </location>
</feature>
<dbReference type="PANTHER" id="PTHR10201:SF291">
    <property type="entry name" value="MATRIX METALLOPROTEINASE 1, ISOFORM C-RELATED"/>
    <property type="match status" value="1"/>
</dbReference>
<feature type="binding site" evidence="13">
    <location>
        <position position="206"/>
    </location>
    <ligand>
        <name>Ca(2+)</name>
        <dbReference type="ChEBI" id="CHEBI:29108"/>
        <label>1</label>
    </ligand>
</feature>
<keyword evidence="8 13" id="KW-0106">Calcium</keyword>
<dbReference type="SUPFAM" id="SSF55486">
    <property type="entry name" value="Metalloproteases ('zincins'), catalytic domain"/>
    <property type="match status" value="1"/>
</dbReference>
<dbReference type="Gene3D" id="2.110.10.10">
    <property type="entry name" value="Hemopexin-like domain"/>
    <property type="match status" value="1"/>
</dbReference>
<keyword evidence="7 13" id="KW-0862">Zinc</keyword>
<dbReference type="InterPro" id="IPR018486">
    <property type="entry name" value="Hemopexin_CS"/>
</dbReference>
<keyword evidence="6" id="KW-0378">Hydrolase</keyword>
<dbReference type="GO" id="GO:0004222">
    <property type="term" value="F:metalloendopeptidase activity"/>
    <property type="evidence" value="ECO:0007669"/>
    <property type="project" value="InterPro"/>
</dbReference>
<comment type="cofactor">
    <cofactor evidence="13">
        <name>Zn(2+)</name>
        <dbReference type="ChEBI" id="CHEBI:29105"/>
    </cofactor>
    <text evidence="13">Binds 2 Zn(2+) ions per subunit.</text>
</comment>
<dbReference type="EMBL" id="MTYJ01000481">
    <property type="protein sequence ID" value="OWA54902.1"/>
    <property type="molecule type" value="Genomic_DNA"/>
</dbReference>
<dbReference type="GO" id="GO:0030198">
    <property type="term" value="P:extracellular matrix organization"/>
    <property type="evidence" value="ECO:0007669"/>
    <property type="project" value="TreeGrafter"/>
</dbReference>
<evidence type="ECO:0000256" key="9">
    <source>
        <dbReference type="ARBA" id="ARBA00023049"/>
    </source>
</evidence>
<evidence type="ECO:0000256" key="16">
    <source>
        <dbReference type="SAM" id="MobiDB-lite"/>
    </source>
</evidence>
<feature type="binding site" evidence="13">
    <location>
        <position position="167"/>
    </location>
    <ligand>
        <name>Ca(2+)</name>
        <dbReference type="ChEBI" id="CHEBI:29108"/>
        <label>2</label>
    </ligand>
</feature>
<dbReference type="Gene3D" id="3.40.390.10">
    <property type="entry name" value="Collagenase (Catalytic Domain)"/>
    <property type="match status" value="1"/>
</dbReference>
<reference evidence="20" key="1">
    <citation type="submission" date="2017-01" db="EMBL/GenBank/DDBJ databases">
        <title>Comparative genomics of anhydrobiosis in the tardigrade Hypsibius dujardini.</title>
        <authorList>
            <person name="Yoshida Y."/>
            <person name="Koutsovoulos G."/>
            <person name="Laetsch D."/>
            <person name="Stevens L."/>
            <person name="Kumar S."/>
            <person name="Horikawa D."/>
            <person name="Ishino K."/>
            <person name="Komine S."/>
            <person name="Tomita M."/>
            <person name="Blaxter M."/>
            <person name="Arakawa K."/>
        </authorList>
    </citation>
    <scope>NUCLEOTIDE SEQUENCE [LARGE SCALE GENOMIC DNA]</scope>
    <source>
        <strain evidence="20">Z151</strain>
    </source>
</reference>
<dbReference type="GO" id="GO:0006508">
    <property type="term" value="P:proteolysis"/>
    <property type="evidence" value="ECO:0007669"/>
    <property type="project" value="UniProtKB-KW"/>
</dbReference>
<proteinExistence type="inferred from homology"/>
<dbReference type="InterPro" id="IPR024079">
    <property type="entry name" value="MetalloPept_cat_dom_sf"/>
</dbReference>
<evidence type="ECO:0000256" key="4">
    <source>
        <dbReference type="ARBA" id="ARBA00022729"/>
    </source>
</evidence>
<gene>
    <name evidence="19" type="ORF">BV898_19293</name>
</gene>
<feature type="binding site" evidence="13">
    <location>
        <position position="205"/>
    </location>
    <ligand>
        <name>Ca(2+)</name>
        <dbReference type="ChEBI" id="CHEBI:29108"/>
        <label>3</label>
    </ligand>
</feature>
<dbReference type="Pfam" id="PF00413">
    <property type="entry name" value="Peptidase_M10"/>
    <property type="match status" value="1"/>
</dbReference>
<keyword evidence="9" id="KW-0482">Metalloprotease</keyword>
<feature type="region of interest" description="Disordered" evidence="16">
    <location>
        <begin position="278"/>
        <end position="427"/>
    </location>
</feature>
<feature type="binding site" evidence="13">
    <location>
        <position position="651"/>
    </location>
    <ligand>
        <name>Ca(2+)</name>
        <dbReference type="ChEBI" id="CHEBI:29108"/>
        <label>4</label>
    </ligand>
</feature>
<feature type="binding site" evidence="13">
    <location>
        <position position="236"/>
    </location>
    <ligand>
        <name>Zn(2+)</name>
        <dbReference type="ChEBI" id="CHEBI:29105"/>
        <label>2</label>
        <note>catalytic</note>
    </ligand>
</feature>
<feature type="signal peptide" evidence="17">
    <location>
        <begin position="1"/>
        <end position="17"/>
    </location>
</feature>
<feature type="binding site" evidence="13">
    <location>
        <position position="230"/>
    </location>
    <ligand>
        <name>Zn(2+)</name>
        <dbReference type="ChEBI" id="CHEBI:29105"/>
        <label>2</label>
        <note>catalytic</note>
    </ligand>
</feature>
<dbReference type="GO" id="GO:0008270">
    <property type="term" value="F:zinc ion binding"/>
    <property type="evidence" value="ECO:0007669"/>
    <property type="project" value="InterPro"/>
</dbReference>
<feature type="binding site" evidence="13">
    <location>
        <position position="558"/>
    </location>
    <ligand>
        <name>Ca(2+)</name>
        <dbReference type="ChEBI" id="CHEBI:29108"/>
        <label>5</label>
    </ligand>
</feature>
<dbReference type="Pfam" id="PF01471">
    <property type="entry name" value="PG_binding_1"/>
    <property type="match status" value="1"/>
</dbReference>
<feature type="chain" id="PRO_5040780690" evidence="17">
    <location>
        <begin position="18"/>
        <end position="743"/>
    </location>
</feature>
<dbReference type="PROSITE" id="PS00546">
    <property type="entry name" value="CYSTEINE_SWITCH"/>
    <property type="match status" value="1"/>
</dbReference>
<dbReference type="Proteomes" id="UP000192578">
    <property type="component" value="Unassembled WGS sequence"/>
</dbReference>
<dbReference type="AlphaFoldDB" id="A0A9X6NJA2"/>
<keyword evidence="20" id="KW-1185">Reference proteome</keyword>
<dbReference type="GO" id="GO:0031012">
    <property type="term" value="C:extracellular matrix"/>
    <property type="evidence" value="ECO:0007669"/>
    <property type="project" value="InterPro"/>
</dbReference>
<evidence type="ECO:0000259" key="18">
    <source>
        <dbReference type="SMART" id="SM00235"/>
    </source>
</evidence>
<name>A0A9X6NJA2_HYPEX</name>
<dbReference type="GO" id="GO:0005615">
    <property type="term" value="C:extracellular space"/>
    <property type="evidence" value="ECO:0007669"/>
    <property type="project" value="TreeGrafter"/>
</dbReference>
<evidence type="ECO:0000256" key="15">
    <source>
        <dbReference type="PROSITE-ProRule" id="PRU01011"/>
    </source>
</evidence>
<feature type="modified residue" description="Phosphotyrosine; by PKDCC" evidence="14">
    <location>
        <position position="588"/>
    </location>
</feature>
<dbReference type="SMART" id="SM00120">
    <property type="entry name" value="HX"/>
    <property type="match status" value="4"/>
</dbReference>
<dbReference type="InterPro" id="IPR001818">
    <property type="entry name" value="Pept_M10_metallopeptidase"/>
</dbReference>
<dbReference type="SMART" id="SM00235">
    <property type="entry name" value="ZnMc"/>
    <property type="match status" value="1"/>
</dbReference>
<dbReference type="InterPro" id="IPR021158">
    <property type="entry name" value="Pept_M10A_Zn_BS"/>
</dbReference>
<feature type="binding site" evidence="13">
    <location>
        <position position="177"/>
    </location>
    <ligand>
        <name>Zn(2+)</name>
        <dbReference type="ChEBI" id="CHEBI:29105"/>
        <label>1</label>
    </ligand>
</feature>
<dbReference type="PANTHER" id="PTHR10201">
    <property type="entry name" value="MATRIX METALLOPROTEINASE"/>
    <property type="match status" value="1"/>
</dbReference>
<feature type="compositionally biased region" description="Low complexity" evidence="16">
    <location>
        <begin position="397"/>
        <end position="411"/>
    </location>
</feature>
<accession>A0A9X6NJA2</accession>
<comment type="similarity">
    <text evidence="1">Belongs to the peptidase M10A family.</text>
</comment>
<dbReference type="InterPro" id="IPR021190">
    <property type="entry name" value="Pept_M10A"/>
</dbReference>
<dbReference type="InterPro" id="IPR002477">
    <property type="entry name" value="Peptidoglycan-bd-like"/>
</dbReference>
<evidence type="ECO:0000256" key="13">
    <source>
        <dbReference type="PIRSR" id="PIRSR621190-2"/>
    </source>
</evidence>
<dbReference type="InterPro" id="IPR018487">
    <property type="entry name" value="Hemopexin-like_repeat"/>
</dbReference>
<feature type="compositionally biased region" description="Low complexity" evidence="16">
    <location>
        <begin position="418"/>
        <end position="427"/>
    </location>
</feature>
<evidence type="ECO:0000256" key="11">
    <source>
        <dbReference type="ARBA" id="ARBA00023157"/>
    </source>
</evidence>
<evidence type="ECO:0000256" key="8">
    <source>
        <dbReference type="ARBA" id="ARBA00022837"/>
    </source>
</evidence>
<keyword evidence="3 13" id="KW-0479">Metal-binding</keyword>
<dbReference type="FunFam" id="3.40.390.10:FF:000022">
    <property type="entry name" value="Matrix metalloproteinase 1, isoform C"/>
    <property type="match status" value="1"/>
</dbReference>
<dbReference type="OrthoDB" id="406838at2759"/>
<dbReference type="PROSITE" id="PS00024">
    <property type="entry name" value="HEMOPEXIN"/>
    <property type="match status" value="2"/>
</dbReference>
<feature type="binding site" evidence="13">
    <location>
        <position position="511"/>
    </location>
    <ligand>
        <name>Ca(2+)</name>
        <dbReference type="ChEBI" id="CHEBI:29108"/>
        <label>4</label>
    </ligand>
</feature>
<feature type="binding site" evidence="13">
    <location>
        <position position="208"/>
    </location>
    <ligand>
        <name>Ca(2+)</name>
        <dbReference type="ChEBI" id="CHEBI:29108"/>
        <label>3</label>
    </ligand>
</feature>
<evidence type="ECO:0000313" key="19">
    <source>
        <dbReference type="EMBL" id="OWA54902.1"/>
    </source>
</evidence>
<evidence type="ECO:0000256" key="10">
    <source>
        <dbReference type="ARBA" id="ARBA00023145"/>
    </source>
</evidence>
<feature type="binding site" description="in inhibited form" evidence="13">
    <location>
        <position position="96"/>
    </location>
    <ligand>
        <name>Zn(2+)</name>
        <dbReference type="ChEBI" id="CHEBI:29105"/>
        <label>2</label>
        <note>catalytic</note>
    </ligand>
</feature>
<comment type="cofactor">
    <cofactor evidence="13">
        <name>Ca(2+)</name>
        <dbReference type="ChEBI" id="CHEBI:29108"/>
    </cofactor>
    <text evidence="13">Can bind about 5 Ca(2+) ions per subunit.</text>
</comment>
<dbReference type="SUPFAM" id="SSF50923">
    <property type="entry name" value="Hemopexin-like domain"/>
    <property type="match status" value="1"/>
</dbReference>
<evidence type="ECO:0000256" key="6">
    <source>
        <dbReference type="ARBA" id="ARBA00022801"/>
    </source>
</evidence>
<dbReference type="InterPro" id="IPR006026">
    <property type="entry name" value="Peptidase_Metallo"/>
</dbReference>
<keyword evidence="10" id="KW-0865">Zymogen</keyword>
<feature type="binding site" evidence="13">
    <location>
        <position position="199"/>
    </location>
    <ligand>
        <name>Ca(2+)</name>
        <dbReference type="ChEBI" id="CHEBI:29108"/>
        <label>2</label>
    </ligand>
</feature>
<dbReference type="PRINTS" id="PR00138">
    <property type="entry name" value="MATRIXIN"/>
</dbReference>
<keyword evidence="4 17" id="KW-0732">Signal</keyword>
<evidence type="ECO:0000256" key="17">
    <source>
        <dbReference type="SAM" id="SignalP"/>
    </source>
</evidence>
<evidence type="ECO:0000256" key="3">
    <source>
        <dbReference type="ARBA" id="ARBA00022723"/>
    </source>
</evidence>
<feature type="binding site" evidence="13">
    <location>
        <position position="208"/>
    </location>
    <ligand>
        <name>Ca(2+)</name>
        <dbReference type="ChEBI" id="CHEBI:29108"/>
        <label>1</label>
    </ligand>
</feature>
<dbReference type="SUPFAM" id="SSF47090">
    <property type="entry name" value="PGBD-like"/>
    <property type="match status" value="1"/>
</dbReference>
<dbReference type="InterPro" id="IPR000585">
    <property type="entry name" value="Hemopexin-like_dom"/>
</dbReference>